<dbReference type="PROSITE" id="PS50883">
    <property type="entry name" value="EAL"/>
    <property type="match status" value="1"/>
</dbReference>
<dbReference type="Gene3D" id="3.30.450.20">
    <property type="entry name" value="PAS domain"/>
    <property type="match status" value="1"/>
</dbReference>
<feature type="transmembrane region" description="Helical" evidence="1">
    <location>
        <begin position="14"/>
        <end position="36"/>
    </location>
</feature>
<keyword evidence="1" id="KW-0472">Membrane</keyword>
<evidence type="ECO:0000259" key="2">
    <source>
        <dbReference type="PROSITE" id="PS50112"/>
    </source>
</evidence>
<dbReference type="InterPro" id="IPR052155">
    <property type="entry name" value="Biofilm_reg_signaling"/>
</dbReference>
<dbReference type="Pfam" id="PF08447">
    <property type="entry name" value="PAS_3"/>
    <property type="match status" value="1"/>
</dbReference>
<feature type="domain" description="EAL" evidence="3">
    <location>
        <begin position="629"/>
        <end position="880"/>
    </location>
</feature>
<dbReference type="SUPFAM" id="SSF141868">
    <property type="entry name" value="EAL domain-like"/>
    <property type="match status" value="1"/>
</dbReference>
<dbReference type="NCBIfam" id="TIGR00254">
    <property type="entry name" value="GGDEF"/>
    <property type="match status" value="1"/>
</dbReference>
<dbReference type="SMART" id="SM00091">
    <property type="entry name" value="PAS"/>
    <property type="match status" value="1"/>
</dbReference>
<feature type="transmembrane region" description="Helical" evidence="1">
    <location>
        <begin position="211"/>
        <end position="232"/>
    </location>
</feature>
<dbReference type="STRING" id="1246995.AFR_02300"/>
<dbReference type="CDD" id="cd01949">
    <property type="entry name" value="GGDEF"/>
    <property type="match status" value="1"/>
</dbReference>
<dbReference type="NCBIfam" id="TIGR00229">
    <property type="entry name" value="sensory_box"/>
    <property type="match status" value="1"/>
</dbReference>
<feature type="transmembrane region" description="Helical" evidence="1">
    <location>
        <begin position="273"/>
        <end position="292"/>
    </location>
</feature>
<dbReference type="SUPFAM" id="SSF55785">
    <property type="entry name" value="PYP-like sensor domain (PAS domain)"/>
    <property type="match status" value="1"/>
</dbReference>
<accession>U5VPL9</accession>
<evidence type="ECO:0000313" key="5">
    <source>
        <dbReference type="EMBL" id="AGZ38749.1"/>
    </source>
</evidence>
<feature type="transmembrane region" description="Helical" evidence="1">
    <location>
        <begin position="298"/>
        <end position="319"/>
    </location>
</feature>
<feature type="transmembrane region" description="Helical" evidence="1">
    <location>
        <begin position="107"/>
        <end position="128"/>
    </location>
</feature>
<protein>
    <submittedName>
        <fullName evidence="5">Putative diguanylate cyclase/phosphodiesterase with PAS sensor</fullName>
    </submittedName>
</protein>
<dbReference type="PATRIC" id="fig|1246995.3.peg.465"/>
<evidence type="ECO:0000259" key="3">
    <source>
        <dbReference type="PROSITE" id="PS50883"/>
    </source>
</evidence>
<feature type="transmembrane region" description="Helical" evidence="1">
    <location>
        <begin position="238"/>
        <end position="261"/>
    </location>
</feature>
<dbReference type="PROSITE" id="PS50887">
    <property type="entry name" value="GGDEF"/>
    <property type="match status" value="1"/>
</dbReference>
<organism evidence="5 6">
    <name type="scientific">Actinoplanes friuliensis DSM 7358</name>
    <dbReference type="NCBI Taxonomy" id="1246995"/>
    <lineage>
        <taxon>Bacteria</taxon>
        <taxon>Bacillati</taxon>
        <taxon>Actinomycetota</taxon>
        <taxon>Actinomycetes</taxon>
        <taxon>Micromonosporales</taxon>
        <taxon>Micromonosporaceae</taxon>
        <taxon>Actinoplanes</taxon>
    </lineage>
</organism>
<dbReference type="InterPro" id="IPR001633">
    <property type="entry name" value="EAL_dom"/>
</dbReference>
<keyword evidence="6" id="KW-1185">Reference proteome</keyword>
<feature type="transmembrane region" description="Helical" evidence="1">
    <location>
        <begin position="173"/>
        <end position="199"/>
    </location>
</feature>
<dbReference type="PANTHER" id="PTHR44757:SF2">
    <property type="entry name" value="BIOFILM ARCHITECTURE MAINTENANCE PROTEIN MBAA"/>
    <property type="match status" value="1"/>
</dbReference>
<dbReference type="SUPFAM" id="SSF55073">
    <property type="entry name" value="Nucleotide cyclase"/>
    <property type="match status" value="1"/>
</dbReference>
<dbReference type="InterPro" id="IPR000160">
    <property type="entry name" value="GGDEF_dom"/>
</dbReference>
<dbReference type="Proteomes" id="UP000017746">
    <property type="component" value="Chromosome"/>
</dbReference>
<dbReference type="eggNOG" id="COG5001">
    <property type="taxonomic scope" value="Bacteria"/>
</dbReference>
<dbReference type="RefSeq" id="WP_023357692.1">
    <property type="nucleotide sequence ID" value="NC_022657.1"/>
</dbReference>
<keyword evidence="1" id="KW-1133">Transmembrane helix</keyword>
<dbReference type="InterPro" id="IPR035965">
    <property type="entry name" value="PAS-like_dom_sf"/>
</dbReference>
<proteinExistence type="predicted"/>
<dbReference type="CDD" id="cd00130">
    <property type="entry name" value="PAS"/>
    <property type="match status" value="1"/>
</dbReference>
<evidence type="ECO:0000256" key="1">
    <source>
        <dbReference type="SAM" id="Phobius"/>
    </source>
</evidence>
<sequence>MDHAPRTSAWDRRLLLISGSLAVAGTVWFTVVYAFGEIGPTILGWAMMPVSAAVATVVCRRSSTDPSLTDAARLFWRRFGFAFAVLTAAMTSHVIDSIGPGLAMSTRVGAVTGLLHAAFLLLLSWPLFGLPLGARTRGQLVTTGLDVGILVSGAAVFFWHFSAQRLFEGSAAGTVSIVASVSFVITGLVTMLAIAKVAATGATSLGHRSMWALGSSLVATGLVTALTPLLATRPHLDITLLGVPVAAFLVAFGAAGTRAHGLPPAPNRRRTSPLPYVMAAATNALLIYVVAVDSSDRLPVTVVAVLLTGLVIIRQLIALRDNDNLVTRLEHREERFRLLVQNSTDVVTITAPNGRIHYISPAVRRVLGSEPEPMAGTNIAHRVHPDDREVVATNVAHVISRPGNSATYQARMSHADGSWRTLEIISVNLTDVPSVAGVVSNSRDVTETVQAHERLSYEATHDVLTGLANRALFGDRVQAGVANAGPGNTISIVLIDLDDFKTVNDTLGHSVGDGLLVAVADRMRASVRPTDIVARLGGDEFAILFEGVGGDTVDRVLERIADALAVPVEIDGHLLGVRASFGVVDGQAGDDDAGDLLRRADIAMYEAKERGEGGYQRYRPGMEARGAERNRLTAALLAALDQDELVLRYQPVVTLPEGRLTGVEALVRWQHPERGLLGPGEFIPGAEETGLIVPLGRWVLREACRQATAWIDDLGDLAPGTMSVNASARQLQEPGFAAEVAAALRDSGLAAGRLTIEITESTAVGGGATQDNLRGLRALGVRLSLDDFGTGASTLSLLANCPVDQIKLDRSFAPGPGPDAIAGAVLQLARALGVEAVAEGVETPAQAAKLGDLGYVRAQGFHFARPMTPEDVGAGIRARQVTELAGSFSARP</sequence>
<dbReference type="InterPro" id="IPR000014">
    <property type="entry name" value="PAS"/>
</dbReference>
<dbReference type="OrthoDB" id="3304401at2"/>
<dbReference type="InterPro" id="IPR035919">
    <property type="entry name" value="EAL_sf"/>
</dbReference>
<dbReference type="SMART" id="SM00267">
    <property type="entry name" value="GGDEF"/>
    <property type="match status" value="1"/>
</dbReference>
<dbReference type="Gene3D" id="3.30.70.270">
    <property type="match status" value="1"/>
</dbReference>
<feature type="domain" description="GGDEF" evidence="4">
    <location>
        <begin position="488"/>
        <end position="620"/>
    </location>
</feature>
<dbReference type="InterPro" id="IPR029787">
    <property type="entry name" value="Nucleotide_cyclase"/>
</dbReference>
<dbReference type="PANTHER" id="PTHR44757">
    <property type="entry name" value="DIGUANYLATE CYCLASE DGCP"/>
    <property type="match status" value="1"/>
</dbReference>
<evidence type="ECO:0000259" key="4">
    <source>
        <dbReference type="PROSITE" id="PS50887"/>
    </source>
</evidence>
<dbReference type="PROSITE" id="PS50112">
    <property type="entry name" value="PAS"/>
    <property type="match status" value="1"/>
</dbReference>
<name>U5VPL9_9ACTN</name>
<dbReference type="Pfam" id="PF00990">
    <property type="entry name" value="GGDEF"/>
    <property type="match status" value="1"/>
</dbReference>
<dbReference type="EMBL" id="CP006272">
    <property type="protein sequence ID" value="AGZ38749.1"/>
    <property type="molecule type" value="Genomic_DNA"/>
</dbReference>
<gene>
    <name evidence="5" type="ORF">AFR_02300</name>
</gene>
<feature type="transmembrane region" description="Helical" evidence="1">
    <location>
        <begin position="140"/>
        <end position="161"/>
    </location>
</feature>
<dbReference type="AlphaFoldDB" id="U5VPL9"/>
<dbReference type="Pfam" id="PF00563">
    <property type="entry name" value="EAL"/>
    <property type="match status" value="1"/>
</dbReference>
<dbReference type="CDD" id="cd01948">
    <property type="entry name" value="EAL"/>
    <property type="match status" value="1"/>
</dbReference>
<dbReference type="Gene3D" id="3.20.20.450">
    <property type="entry name" value="EAL domain"/>
    <property type="match status" value="1"/>
</dbReference>
<evidence type="ECO:0000313" key="6">
    <source>
        <dbReference type="Proteomes" id="UP000017746"/>
    </source>
</evidence>
<feature type="domain" description="PAS" evidence="2">
    <location>
        <begin position="332"/>
        <end position="402"/>
    </location>
</feature>
<keyword evidence="1" id="KW-0812">Transmembrane</keyword>
<feature type="transmembrane region" description="Helical" evidence="1">
    <location>
        <begin position="79"/>
        <end position="95"/>
    </location>
</feature>
<dbReference type="InterPro" id="IPR043128">
    <property type="entry name" value="Rev_trsase/Diguanyl_cyclase"/>
</dbReference>
<dbReference type="HOGENOM" id="CLU_000445_129_3_11"/>
<dbReference type="KEGG" id="afs:AFR_02300"/>
<dbReference type="SMART" id="SM00052">
    <property type="entry name" value="EAL"/>
    <property type="match status" value="1"/>
</dbReference>
<reference evidence="5 6" key="1">
    <citation type="journal article" date="2014" name="J. Biotechnol.">
        <title>Complete genome sequence of the actinobacterium Actinoplanes friuliensis HAG 010964, producer of the lipopeptide antibiotic friulimycin.</title>
        <authorList>
            <person name="Ruckert C."/>
            <person name="Szczepanowski R."/>
            <person name="Albersmeier A."/>
            <person name="Goesmann A."/>
            <person name="Fischer N."/>
            <person name="Steinkamper A."/>
            <person name="Puhler A."/>
            <person name="Biener R."/>
            <person name="Schwartz D."/>
            <person name="Kalinowski J."/>
        </authorList>
    </citation>
    <scope>NUCLEOTIDE SEQUENCE [LARGE SCALE GENOMIC DNA]</scope>
    <source>
        <strain evidence="5 6">DSM 7358</strain>
    </source>
</reference>
<dbReference type="InterPro" id="IPR013655">
    <property type="entry name" value="PAS_fold_3"/>
</dbReference>